<dbReference type="RefSeq" id="XP_067921267.1">
    <property type="nucleotide sequence ID" value="XM_068066758.1"/>
</dbReference>
<dbReference type="VEuPathDB" id="ToxoDB:CSUI_006603"/>
<gene>
    <name evidence="1" type="ORF">CSUI_006603</name>
</gene>
<dbReference type="Proteomes" id="UP000221165">
    <property type="component" value="Unassembled WGS sequence"/>
</dbReference>
<evidence type="ECO:0000313" key="1">
    <source>
        <dbReference type="EMBL" id="PHJ19569.1"/>
    </source>
</evidence>
<evidence type="ECO:0000313" key="2">
    <source>
        <dbReference type="Proteomes" id="UP000221165"/>
    </source>
</evidence>
<keyword evidence="2" id="KW-1185">Reference proteome</keyword>
<protein>
    <submittedName>
        <fullName evidence="1">Uncharacterized protein</fullName>
    </submittedName>
</protein>
<organism evidence="1 2">
    <name type="scientific">Cystoisospora suis</name>
    <dbReference type="NCBI Taxonomy" id="483139"/>
    <lineage>
        <taxon>Eukaryota</taxon>
        <taxon>Sar</taxon>
        <taxon>Alveolata</taxon>
        <taxon>Apicomplexa</taxon>
        <taxon>Conoidasida</taxon>
        <taxon>Coccidia</taxon>
        <taxon>Eucoccidiorida</taxon>
        <taxon>Eimeriorina</taxon>
        <taxon>Sarcocystidae</taxon>
        <taxon>Cystoisospora</taxon>
    </lineage>
</organism>
<dbReference type="AlphaFoldDB" id="A0A2C6KR71"/>
<reference evidence="1 2" key="1">
    <citation type="journal article" date="2017" name="Int. J. Parasitol.">
        <title>The genome of the protozoan parasite Cystoisospora suis and a reverse vaccinology approach to identify vaccine candidates.</title>
        <authorList>
            <person name="Palmieri N."/>
            <person name="Shrestha A."/>
            <person name="Ruttkowski B."/>
            <person name="Beck T."/>
            <person name="Vogl C."/>
            <person name="Tomley F."/>
            <person name="Blake D.P."/>
            <person name="Joachim A."/>
        </authorList>
    </citation>
    <scope>NUCLEOTIDE SEQUENCE [LARGE SCALE GENOMIC DNA]</scope>
    <source>
        <strain evidence="1 2">Wien I</strain>
    </source>
</reference>
<sequence>MCLNMRESQSIRHLSGDRHHGNLGWKSVWRKKSFRATFLFVVIDCQLGKHIKILLQKCEGVHYQNGRKRERNKHGVTLTSPCCLKSPPLKLLIRSLMALMA</sequence>
<comment type="caution">
    <text evidence="1">The sequence shown here is derived from an EMBL/GenBank/DDBJ whole genome shotgun (WGS) entry which is preliminary data.</text>
</comment>
<name>A0A2C6KR71_9APIC</name>
<accession>A0A2C6KR71</accession>
<dbReference type="GeneID" id="94429969"/>
<proteinExistence type="predicted"/>
<dbReference type="EMBL" id="MIGC01003362">
    <property type="protein sequence ID" value="PHJ19569.1"/>
    <property type="molecule type" value="Genomic_DNA"/>
</dbReference>